<proteinExistence type="predicted"/>
<keyword evidence="2" id="KW-1185">Reference proteome</keyword>
<evidence type="ECO:0000313" key="2">
    <source>
        <dbReference type="Proteomes" id="UP001595766"/>
    </source>
</evidence>
<name>A0ABV8EGW0_9BACT</name>
<dbReference type="Proteomes" id="UP001595766">
    <property type="component" value="Unassembled WGS sequence"/>
</dbReference>
<dbReference type="EMBL" id="JBHSAV010000003">
    <property type="protein sequence ID" value="MFC3975120.1"/>
    <property type="molecule type" value="Genomic_DNA"/>
</dbReference>
<comment type="caution">
    <text evidence="1">The sequence shown here is derived from an EMBL/GenBank/DDBJ whole genome shotgun (WGS) entry which is preliminary data.</text>
</comment>
<gene>
    <name evidence="1" type="ORF">ACFOUP_01905</name>
</gene>
<reference evidence="2" key="1">
    <citation type="journal article" date="2019" name="Int. J. Syst. Evol. Microbiol.">
        <title>The Global Catalogue of Microorganisms (GCM) 10K type strain sequencing project: providing services to taxonomists for standard genome sequencing and annotation.</title>
        <authorList>
            <consortium name="The Broad Institute Genomics Platform"/>
            <consortium name="The Broad Institute Genome Sequencing Center for Infectious Disease"/>
            <person name="Wu L."/>
            <person name="Ma J."/>
        </authorList>
    </citation>
    <scope>NUCLEOTIDE SEQUENCE [LARGE SCALE GENOMIC DNA]</scope>
    <source>
        <strain evidence="2">CECT 8551</strain>
    </source>
</reference>
<dbReference type="RefSeq" id="WP_376856710.1">
    <property type="nucleotide sequence ID" value="NZ_JBHSAV010000003.1"/>
</dbReference>
<accession>A0ABV8EGW0</accession>
<organism evidence="1 2">
    <name type="scientific">Belliella kenyensis</name>
    <dbReference type="NCBI Taxonomy" id="1472724"/>
    <lineage>
        <taxon>Bacteria</taxon>
        <taxon>Pseudomonadati</taxon>
        <taxon>Bacteroidota</taxon>
        <taxon>Cytophagia</taxon>
        <taxon>Cytophagales</taxon>
        <taxon>Cyclobacteriaceae</taxon>
        <taxon>Belliella</taxon>
    </lineage>
</organism>
<sequence>MQPLLGELYLSSMAEDSKKRLINDRIKWCTALLICLITAMIFSHLTSENSYISKVLNPISYLKNLQENQIRTVFTKLIRPEILDDLKRL</sequence>
<evidence type="ECO:0000313" key="1">
    <source>
        <dbReference type="EMBL" id="MFC3975120.1"/>
    </source>
</evidence>
<protein>
    <submittedName>
        <fullName evidence="1">Uncharacterized protein</fullName>
    </submittedName>
</protein>